<organism evidence="2 3">
    <name type="scientific">Portunus trituberculatus</name>
    <name type="common">Swimming crab</name>
    <name type="synonym">Neptunus trituberculatus</name>
    <dbReference type="NCBI Taxonomy" id="210409"/>
    <lineage>
        <taxon>Eukaryota</taxon>
        <taxon>Metazoa</taxon>
        <taxon>Ecdysozoa</taxon>
        <taxon>Arthropoda</taxon>
        <taxon>Crustacea</taxon>
        <taxon>Multicrustacea</taxon>
        <taxon>Malacostraca</taxon>
        <taxon>Eumalacostraca</taxon>
        <taxon>Eucarida</taxon>
        <taxon>Decapoda</taxon>
        <taxon>Pleocyemata</taxon>
        <taxon>Brachyura</taxon>
        <taxon>Eubrachyura</taxon>
        <taxon>Portunoidea</taxon>
        <taxon>Portunidae</taxon>
        <taxon>Portuninae</taxon>
        <taxon>Portunus</taxon>
    </lineage>
</organism>
<gene>
    <name evidence="2" type="ORF">E2C01_075241</name>
</gene>
<dbReference type="EMBL" id="VSRR010054634">
    <property type="protein sequence ID" value="MPC80656.1"/>
    <property type="molecule type" value="Genomic_DNA"/>
</dbReference>
<keyword evidence="3" id="KW-1185">Reference proteome</keyword>
<dbReference type="Proteomes" id="UP000324222">
    <property type="component" value="Unassembled WGS sequence"/>
</dbReference>
<evidence type="ECO:0000313" key="3">
    <source>
        <dbReference type="Proteomes" id="UP000324222"/>
    </source>
</evidence>
<comment type="caution">
    <text evidence="2">The sequence shown here is derived from an EMBL/GenBank/DDBJ whole genome shotgun (WGS) entry which is preliminary data.</text>
</comment>
<feature type="region of interest" description="Disordered" evidence="1">
    <location>
        <begin position="42"/>
        <end position="78"/>
    </location>
</feature>
<proteinExistence type="predicted"/>
<sequence length="78" mass="8458">MECQLRFEDILAINDSNNIVEMETDSKLRFGRHPESEAHKALLRHGAPKTGEGSHNAAQGPGVANTSPYGDSGPLKEE</sequence>
<name>A0A5B7IFC0_PORTR</name>
<evidence type="ECO:0000256" key="1">
    <source>
        <dbReference type="SAM" id="MobiDB-lite"/>
    </source>
</evidence>
<evidence type="ECO:0000313" key="2">
    <source>
        <dbReference type="EMBL" id="MPC80656.1"/>
    </source>
</evidence>
<reference evidence="2 3" key="1">
    <citation type="submission" date="2019-05" db="EMBL/GenBank/DDBJ databases">
        <title>Another draft genome of Portunus trituberculatus and its Hox gene families provides insights of decapod evolution.</title>
        <authorList>
            <person name="Jeong J.-H."/>
            <person name="Song I."/>
            <person name="Kim S."/>
            <person name="Choi T."/>
            <person name="Kim D."/>
            <person name="Ryu S."/>
            <person name="Kim W."/>
        </authorList>
    </citation>
    <scope>NUCLEOTIDE SEQUENCE [LARGE SCALE GENOMIC DNA]</scope>
    <source>
        <tissue evidence="2">Muscle</tissue>
    </source>
</reference>
<dbReference type="AlphaFoldDB" id="A0A5B7IFC0"/>
<accession>A0A5B7IFC0</accession>
<protein>
    <submittedName>
        <fullName evidence="2">Uncharacterized protein</fullName>
    </submittedName>
</protein>